<comment type="caution">
    <text evidence="2">The sequence shown here is derived from an EMBL/GenBank/DDBJ whole genome shotgun (WGS) entry which is preliminary data.</text>
</comment>
<evidence type="ECO:0008006" key="4">
    <source>
        <dbReference type="Google" id="ProtNLM"/>
    </source>
</evidence>
<dbReference type="InterPro" id="IPR040256">
    <property type="entry name" value="At4g02000-like"/>
</dbReference>
<feature type="compositionally biased region" description="Basic and acidic residues" evidence="1">
    <location>
        <begin position="329"/>
        <end position="338"/>
    </location>
</feature>
<reference evidence="2" key="1">
    <citation type="submission" date="2022-08" db="EMBL/GenBank/DDBJ databases">
        <authorList>
            <person name="Marques A."/>
        </authorList>
    </citation>
    <scope>NUCLEOTIDE SEQUENCE</scope>
    <source>
        <strain evidence="2">RhyPub2mFocal</strain>
        <tissue evidence="2">Leaves</tissue>
    </source>
</reference>
<feature type="compositionally biased region" description="Polar residues" evidence="1">
    <location>
        <begin position="339"/>
        <end position="349"/>
    </location>
</feature>
<gene>
    <name evidence="2" type="ORF">LUZ62_055352</name>
</gene>
<dbReference type="PANTHER" id="PTHR31286:SF180">
    <property type="entry name" value="OS10G0362600 PROTEIN"/>
    <property type="match status" value="1"/>
</dbReference>
<dbReference type="EMBL" id="JAMFTS010000003">
    <property type="protein sequence ID" value="KAJ4771095.1"/>
    <property type="molecule type" value="Genomic_DNA"/>
</dbReference>
<evidence type="ECO:0000313" key="3">
    <source>
        <dbReference type="Proteomes" id="UP001140206"/>
    </source>
</evidence>
<feature type="region of interest" description="Disordered" evidence="1">
    <location>
        <begin position="311"/>
        <end position="349"/>
    </location>
</feature>
<sequence>MSFTDEELIAQFAALSSNGDDSPNLIDIPETAVKAWNWKNCLIFKVMSSRVVFEATFSTALRKVSPIHPETIIQGLGNNYFIVEFKRQEEMLRVLAKNTWMCIKDMVVSRLAVGPTDLVDPQIYEFECWVEVHGVPPESLDHTGLELVMKGIGSPLTEIKSFWYDGRKVYKRKVLVNLKKALKPKLPMRHPQLGVKWVYVVYDNVANVCMFCAMIGHEHSACPHKLRLKQMQQEEQHKEKLGSKPIPETIGWKWLTDRSFIPREDEYETNSAPGTDFNTTVREKGSTTAATRVVEERGFKRPIDLNQTHGRLLIGDGSHSVSTGDEEVEHLNCKRAKETNPNSPSRFAS</sequence>
<organism evidence="2 3">
    <name type="scientific">Rhynchospora pubera</name>
    <dbReference type="NCBI Taxonomy" id="906938"/>
    <lineage>
        <taxon>Eukaryota</taxon>
        <taxon>Viridiplantae</taxon>
        <taxon>Streptophyta</taxon>
        <taxon>Embryophyta</taxon>
        <taxon>Tracheophyta</taxon>
        <taxon>Spermatophyta</taxon>
        <taxon>Magnoliopsida</taxon>
        <taxon>Liliopsida</taxon>
        <taxon>Poales</taxon>
        <taxon>Cyperaceae</taxon>
        <taxon>Cyperoideae</taxon>
        <taxon>Rhynchosporeae</taxon>
        <taxon>Rhynchospora</taxon>
    </lineage>
</organism>
<dbReference type="AlphaFoldDB" id="A0AAV8DPF6"/>
<proteinExistence type="predicted"/>
<dbReference type="PANTHER" id="PTHR31286">
    <property type="entry name" value="GLYCINE-RICH CELL WALL STRUCTURAL PROTEIN 1.8-LIKE"/>
    <property type="match status" value="1"/>
</dbReference>
<accession>A0AAV8DPF6</accession>
<protein>
    <recommendedName>
        <fullName evidence="4">CCHC-type domain-containing protein</fullName>
    </recommendedName>
</protein>
<dbReference type="Proteomes" id="UP001140206">
    <property type="component" value="Chromosome 3"/>
</dbReference>
<keyword evidence="3" id="KW-1185">Reference proteome</keyword>
<name>A0AAV8DPF6_9POAL</name>
<evidence type="ECO:0000256" key="1">
    <source>
        <dbReference type="SAM" id="MobiDB-lite"/>
    </source>
</evidence>
<evidence type="ECO:0000313" key="2">
    <source>
        <dbReference type="EMBL" id="KAJ4771095.1"/>
    </source>
</evidence>